<evidence type="ECO:0000256" key="2">
    <source>
        <dbReference type="ARBA" id="ARBA00023002"/>
    </source>
</evidence>
<dbReference type="InterPro" id="IPR002347">
    <property type="entry name" value="SDR_fam"/>
</dbReference>
<dbReference type="RefSeq" id="WP_179432456.1">
    <property type="nucleotide sequence ID" value="NZ_BAABLC010000001.1"/>
</dbReference>
<evidence type="ECO:0000313" key="5">
    <source>
        <dbReference type="Proteomes" id="UP000552045"/>
    </source>
</evidence>
<comment type="similarity">
    <text evidence="1">Belongs to the short-chain dehydrogenases/reductases (SDR) family.</text>
</comment>
<accession>A0A7Y9EUY7</accession>
<dbReference type="PRINTS" id="PR00080">
    <property type="entry name" value="SDRFAMILY"/>
</dbReference>
<dbReference type="InterPro" id="IPR057326">
    <property type="entry name" value="KR_dom"/>
</dbReference>
<gene>
    <name evidence="4" type="ORF">BKA02_001326</name>
</gene>
<keyword evidence="5" id="KW-1185">Reference proteome</keyword>
<dbReference type="Pfam" id="PF13561">
    <property type="entry name" value="adh_short_C2"/>
    <property type="match status" value="1"/>
</dbReference>
<dbReference type="SUPFAM" id="SSF51735">
    <property type="entry name" value="NAD(P)-binding Rossmann-fold domains"/>
    <property type="match status" value="1"/>
</dbReference>
<dbReference type="PROSITE" id="PS00061">
    <property type="entry name" value="ADH_SHORT"/>
    <property type="match status" value="1"/>
</dbReference>
<evidence type="ECO:0000256" key="1">
    <source>
        <dbReference type="ARBA" id="ARBA00006484"/>
    </source>
</evidence>
<keyword evidence="2" id="KW-0560">Oxidoreductase</keyword>
<dbReference type="PANTHER" id="PTHR42760">
    <property type="entry name" value="SHORT-CHAIN DEHYDROGENASES/REDUCTASES FAMILY MEMBER"/>
    <property type="match status" value="1"/>
</dbReference>
<evidence type="ECO:0000313" key="4">
    <source>
        <dbReference type="EMBL" id="NYD54271.1"/>
    </source>
</evidence>
<evidence type="ECO:0000259" key="3">
    <source>
        <dbReference type="SMART" id="SM00822"/>
    </source>
</evidence>
<dbReference type="AlphaFoldDB" id="A0A7Y9EUY7"/>
<dbReference type="InterPro" id="IPR020904">
    <property type="entry name" value="Sc_DH/Rdtase_CS"/>
</dbReference>
<dbReference type="SMART" id="SM00822">
    <property type="entry name" value="PKS_KR"/>
    <property type="match status" value="1"/>
</dbReference>
<organism evidence="4 5">
    <name type="scientific">Microbacterium pseudoresistens</name>
    <dbReference type="NCBI Taxonomy" id="640634"/>
    <lineage>
        <taxon>Bacteria</taxon>
        <taxon>Bacillati</taxon>
        <taxon>Actinomycetota</taxon>
        <taxon>Actinomycetes</taxon>
        <taxon>Micrococcales</taxon>
        <taxon>Microbacteriaceae</taxon>
        <taxon>Microbacterium</taxon>
    </lineage>
</organism>
<dbReference type="CDD" id="cd05233">
    <property type="entry name" value="SDR_c"/>
    <property type="match status" value="1"/>
</dbReference>
<dbReference type="GO" id="GO:0016616">
    <property type="term" value="F:oxidoreductase activity, acting on the CH-OH group of donors, NAD or NADP as acceptor"/>
    <property type="evidence" value="ECO:0007669"/>
    <property type="project" value="TreeGrafter"/>
</dbReference>
<reference evidence="4 5" key="1">
    <citation type="submission" date="2020-07" db="EMBL/GenBank/DDBJ databases">
        <title>Sequencing the genomes of 1000 actinobacteria strains.</title>
        <authorList>
            <person name="Klenk H.-P."/>
        </authorList>
    </citation>
    <scope>NUCLEOTIDE SEQUENCE [LARGE SCALE GENOMIC DNA]</scope>
    <source>
        <strain evidence="4 5">DSM 22185</strain>
    </source>
</reference>
<protein>
    <submittedName>
        <fullName evidence="4">NAD(P)-dependent dehydrogenase (Short-subunit alcohol dehydrogenase family)</fullName>
    </submittedName>
</protein>
<comment type="caution">
    <text evidence="4">The sequence shown here is derived from an EMBL/GenBank/DDBJ whole genome shotgun (WGS) entry which is preliminary data.</text>
</comment>
<feature type="domain" description="Ketoreductase" evidence="3">
    <location>
        <begin position="6"/>
        <end position="181"/>
    </location>
</feature>
<sequence>MEHSGRTVVITGAAQGIGAGVAELFATRGAHVIGLDLAGAVTEHMERLGGSGHVLDVSDRKRVDQVVADVVEQRGRIDTLVNCAGIVRRHSFVDMPLEDFELLWKVNVQGVLVASQAVARSMIDSGTGGSIVNLASVAAEHVGATSSGYAATKGAVISLTRGAAVSLAPHGIRVNAVMPGPVETPMNAALREDPDYLAALLARVPLGRQGAAADVAEAIAFLGGPRSEWITGEILRVDGGVSVLR</sequence>
<name>A0A7Y9EUY7_9MICO</name>
<dbReference type="PRINTS" id="PR00081">
    <property type="entry name" value="GDHRDH"/>
</dbReference>
<dbReference type="FunFam" id="3.40.50.720:FF:000084">
    <property type="entry name" value="Short-chain dehydrogenase reductase"/>
    <property type="match status" value="1"/>
</dbReference>
<dbReference type="Gene3D" id="3.40.50.720">
    <property type="entry name" value="NAD(P)-binding Rossmann-like Domain"/>
    <property type="match status" value="1"/>
</dbReference>
<dbReference type="InterPro" id="IPR036291">
    <property type="entry name" value="NAD(P)-bd_dom_sf"/>
</dbReference>
<proteinExistence type="inferred from homology"/>
<dbReference type="EMBL" id="JACCBH010000001">
    <property type="protein sequence ID" value="NYD54271.1"/>
    <property type="molecule type" value="Genomic_DNA"/>
</dbReference>
<dbReference type="Proteomes" id="UP000552045">
    <property type="component" value="Unassembled WGS sequence"/>
</dbReference>
<dbReference type="PANTHER" id="PTHR42760:SF78">
    <property type="entry name" value="3-OXOACYL-[ACYL-CARRIER-PROTEIN] REDUCTASE [NADH]"/>
    <property type="match status" value="1"/>
</dbReference>